<dbReference type="InterPro" id="IPR020472">
    <property type="entry name" value="WD40_PAC1"/>
</dbReference>
<comment type="similarity">
    <text evidence="1">Belongs to the WD repeat ATG16 family.</text>
</comment>
<dbReference type="InterPro" id="IPR013923">
    <property type="entry name" value="Autophagy-rel_prot_16_dom"/>
</dbReference>
<organism evidence="7 8">
    <name type="scientific">Aplysia californica</name>
    <name type="common">California sea hare</name>
    <dbReference type="NCBI Taxonomy" id="6500"/>
    <lineage>
        <taxon>Eukaryota</taxon>
        <taxon>Metazoa</taxon>
        <taxon>Spiralia</taxon>
        <taxon>Lophotrochozoa</taxon>
        <taxon>Mollusca</taxon>
        <taxon>Gastropoda</taxon>
        <taxon>Heterobranchia</taxon>
        <taxon>Euthyneura</taxon>
        <taxon>Tectipleura</taxon>
        <taxon>Aplysiida</taxon>
        <taxon>Aplysioidea</taxon>
        <taxon>Aplysiidae</taxon>
        <taxon>Aplysia</taxon>
    </lineage>
</organism>
<feature type="repeat" description="WD" evidence="4">
    <location>
        <begin position="255"/>
        <end position="286"/>
    </location>
</feature>
<evidence type="ECO:0000256" key="4">
    <source>
        <dbReference type="PROSITE-ProRule" id="PRU00221"/>
    </source>
</evidence>
<evidence type="ECO:0000256" key="1">
    <source>
        <dbReference type="ARBA" id="ARBA00009271"/>
    </source>
</evidence>
<dbReference type="InterPro" id="IPR015943">
    <property type="entry name" value="WD40/YVTN_repeat-like_dom_sf"/>
</dbReference>
<dbReference type="InterPro" id="IPR019775">
    <property type="entry name" value="WD40_repeat_CS"/>
</dbReference>
<dbReference type="InterPro" id="IPR045160">
    <property type="entry name" value="ATG16"/>
</dbReference>
<proteinExistence type="inferred from homology"/>
<evidence type="ECO:0000259" key="6">
    <source>
        <dbReference type="Pfam" id="PF08614"/>
    </source>
</evidence>
<dbReference type="CDD" id="cd00200">
    <property type="entry name" value="WD40"/>
    <property type="match status" value="1"/>
</dbReference>
<keyword evidence="7" id="KW-1185">Reference proteome</keyword>
<dbReference type="PROSITE" id="PS50294">
    <property type="entry name" value="WD_REPEATS_REGION"/>
    <property type="match status" value="3"/>
</dbReference>
<dbReference type="InterPro" id="IPR036322">
    <property type="entry name" value="WD40_repeat_dom_sf"/>
</dbReference>
<sequence>MATTGEWKGNILFQLKRRNHKQSEPFQAIIQTNNRLQQQSSHLHSQNVHLQVEIERLKEENLSGQIRGEPGSGGHNTHALEQKLYKLQEELTELHKKRGENAQQIIDLNALLQEKERELQNKDNQLSDMLANNLSLKQEQKNLQQSMTELEATNQMLTDEHQALQMVFTALEEKHRKLNDDYREILDRWLKYKAQEADDINEQNKQFFKHRQEKLQKELQEAANDKVQIDLPDAEGFTPGVCLSVTIPTRAHNVFDAHSGEVYSVQWNNTGSLFATGGADRKINLWRNIGGSCETKGVLLGSNAGITSVEFSQDDSQIVGASNDFACRVWAIGTQRLQLTLTGHSGKVLSAKFLGDSKVVSGSYDRTLKVWDLNSRSCSKTIFAGSSCNDLVTLHGTSIISGHFDKRVRFWDTRGADTSINEILLEGRLTSLCLAPDRTQLLCCLKEIGLKVIDLRMNQVSHTLTADGFKVGCDWSRAVFSPDAQYAAGGSSDGSVYVWNLNKSRVERVLKEHSHTVVACAWNPSGTSLVSCEKGKKVVLWSDY</sequence>
<dbReference type="RefSeq" id="XP_005111845.1">
    <property type="nucleotide sequence ID" value="XM_005111788.3"/>
</dbReference>
<evidence type="ECO:0000313" key="8">
    <source>
        <dbReference type="RefSeq" id="XP_005111845.1"/>
    </source>
</evidence>
<dbReference type="PANTHER" id="PTHR19878">
    <property type="entry name" value="AUTOPHAGY PROTEIN 16-LIKE"/>
    <property type="match status" value="1"/>
</dbReference>
<dbReference type="SUPFAM" id="SSF50978">
    <property type="entry name" value="WD40 repeat-like"/>
    <property type="match status" value="1"/>
</dbReference>
<feature type="repeat" description="WD" evidence="4">
    <location>
        <begin position="341"/>
        <end position="381"/>
    </location>
</feature>
<evidence type="ECO:0000256" key="5">
    <source>
        <dbReference type="SAM" id="Coils"/>
    </source>
</evidence>
<dbReference type="InterPro" id="IPR001680">
    <property type="entry name" value="WD40_rpt"/>
</dbReference>
<keyword evidence="2 4" id="KW-0853">WD repeat</keyword>
<keyword evidence="3" id="KW-0677">Repeat</keyword>
<dbReference type="CDD" id="cd22887">
    <property type="entry name" value="Atg16_CCD"/>
    <property type="match status" value="1"/>
</dbReference>
<protein>
    <submittedName>
        <fullName evidence="8">Autophagy-related protein 16-1</fullName>
    </submittedName>
</protein>
<feature type="domain" description="Autophagy-related protein 16" evidence="6">
    <location>
        <begin position="11"/>
        <end position="201"/>
    </location>
</feature>
<reference evidence="8" key="1">
    <citation type="submission" date="2025-08" db="UniProtKB">
        <authorList>
            <consortium name="RefSeq"/>
        </authorList>
    </citation>
    <scope>IDENTIFICATION</scope>
</reference>
<evidence type="ECO:0000256" key="2">
    <source>
        <dbReference type="ARBA" id="ARBA00022574"/>
    </source>
</evidence>
<keyword evidence="5" id="KW-0175">Coiled coil</keyword>
<feature type="repeat" description="WD" evidence="4">
    <location>
        <begin position="510"/>
        <end position="544"/>
    </location>
</feature>
<dbReference type="Gene3D" id="2.130.10.10">
    <property type="entry name" value="YVTN repeat-like/Quinoprotein amine dehydrogenase"/>
    <property type="match status" value="3"/>
</dbReference>
<accession>A0ABM0K955</accession>
<dbReference type="PRINTS" id="PR00320">
    <property type="entry name" value="GPROTEINBRPT"/>
</dbReference>
<feature type="repeat" description="WD" evidence="4">
    <location>
        <begin position="480"/>
        <end position="509"/>
    </location>
</feature>
<evidence type="ECO:0000313" key="7">
    <source>
        <dbReference type="Proteomes" id="UP000694888"/>
    </source>
</evidence>
<dbReference type="Proteomes" id="UP000694888">
    <property type="component" value="Unplaced"/>
</dbReference>
<dbReference type="GeneID" id="101861631"/>
<dbReference type="PROSITE" id="PS00678">
    <property type="entry name" value="WD_REPEATS_1"/>
    <property type="match status" value="2"/>
</dbReference>
<dbReference type="Pfam" id="PF00400">
    <property type="entry name" value="WD40"/>
    <property type="match status" value="5"/>
</dbReference>
<feature type="repeat" description="WD" evidence="4">
    <location>
        <begin position="299"/>
        <end position="340"/>
    </location>
</feature>
<feature type="coiled-coil region" evidence="5">
    <location>
        <begin position="77"/>
        <end position="225"/>
    </location>
</feature>
<gene>
    <name evidence="8" type="primary">LOC101861631</name>
</gene>
<dbReference type="PROSITE" id="PS50082">
    <property type="entry name" value="WD_REPEATS_2"/>
    <property type="match status" value="5"/>
</dbReference>
<dbReference type="Pfam" id="PF08614">
    <property type="entry name" value="ATG16"/>
    <property type="match status" value="1"/>
</dbReference>
<name>A0ABM0K955_APLCA</name>
<evidence type="ECO:0000256" key="3">
    <source>
        <dbReference type="ARBA" id="ARBA00022737"/>
    </source>
</evidence>
<dbReference type="SMART" id="SM00320">
    <property type="entry name" value="WD40"/>
    <property type="match status" value="6"/>
</dbReference>
<dbReference type="PANTHER" id="PTHR19878:SF8">
    <property type="entry name" value="AUTOPHAGY-RELATED 16, ISOFORM F"/>
    <property type="match status" value="1"/>
</dbReference>